<dbReference type="eggNOG" id="COG1045">
    <property type="taxonomic scope" value="Bacteria"/>
</dbReference>
<evidence type="ECO:0000256" key="4">
    <source>
        <dbReference type="ARBA" id="ARBA00022679"/>
    </source>
</evidence>
<dbReference type="GO" id="GO:0006535">
    <property type="term" value="P:cysteine biosynthetic process from serine"/>
    <property type="evidence" value="ECO:0007669"/>
    <property type="project" value="InterPro"/>
</dbReference>
<dbReference type="InterPro" id="IPR045304">
    <property type="entry name" value="LbH_SAT"/>
</dbReference>
<dbReference type="SUPFAM" id="SSF51161">
    <property type="entry name" value="Trimeric LpxA-like enzymes"/>
    <property type="match status" value="1"/>
</dbReference>
<dbReference type="Gene3D" id="1.10.3130.10">
    <property type="entry name" value="serine acetyltransferase, domain 1"/>
    <property type="match status" value="1"/>
</dbReference>
<dbReference type="OrthoDB" id="9801456at2"/>
<dbReference type="AlphaFoldDB" id="A0A1I0E8M5"/>
<dbReference type="CDD" id="cd03354">
    <property type="entry name" value="LbH_SAT"/>
    <property type="match status" value="1"/>
</dbReference>
<dbReference type="InterPro" id="IPR010493">
    <property type="entry name" value="Ser_AcTrfase_N"/>
</dbReference>
<protein>
    <recommendedName>
        <fullName evidence="2">Serine acetyltransferase</fullName>
    </recommendedName>
</protein>
<evidence type="ECO:0000256" key="1">
    <source>
        <dbReference type="ARBA" id="ARBA00004876"/>
    </source>
</evidence>
<comment type="pathway">
    <text evidence="1">Amino-acid biosynthesis; L-cysteine biosynthesis; L-cysteine from L-serine: step 1/2.</text>
</comment>
<dbReference type="InterPro" id="IPR011004">
    <property type="entry name" value="Trimer_LpxA-like_sf"/>
</dbReference>
<evidence type="ECO:0000256" key="3">
    <source>
        <dbReference type="ARBA" id="ARBA00022605"/>
    </source>
</evidence>
<keyword evidence="8" id="KW-1185">Reference proteome</keyword>
<dbReference type="GO" id="GO:0005737">
    <property type="term" value="C:cytoplasm"/>
    <property type="evidence" value="ECO:0007669"/>
    <property type="project" value="InterPro"/>
</dbReference>
<sequence>MIVDRIGNKIDDIVELLLEDYSKKRDVDNMDIFSIPDKVVVVDILNKLLRLVYPGYYREHSWRSIHLERQLTVVIEDVSYNLSKQVAIALRYDPKYQDEDEQIVNDEAQEIVIAFLGKLPKIREYVNTDLQATFDGDPAADSKDDIVLSYPGLLAITINRIAHELWLLKVPLIPRMMTEYAHSETGIDIHPGATIGKFFCIDHGTGIVIGSTSVIGAHVKLYQGVTIGALSTKLGHKLHGTKRHPTLEDNVTVYSNASILGGETVIGKGAVIGGSSFITESVEPGARVSFKG</sequence>
<evidence type="ECO:0000256" key="2">
    <source>
        <dbReference type="ARBA" id="ARBA00018522"/>
    </source>
</evidence>
<evidence type="ECO:0000313" key="8">
    <source>
        <dbReference type="Proteomes" id="UP000199820"/>
    </source>
</evidence>
<keyword evidence="3" id="KW-0028">Amino-acid biosynthesis</keyword>
<name>A0A1I0E8M5_9FIRM</name>
<organism evidence="7 8">
    <name type="scientific">[Clostridium] aminophilum</name>
    <dbReference type="NCBI Taxonomy" id="1526"/>
    <lineage>
        <taxon>Bacteria</taxon>
        <taxon>Bacillati</taxon>
        <taxon>Bacillota</taxon>
        <taxon>Clostridia</taxon>
        <taxon>Lachnospirales</taxon>
        <taxon>Lachnospiraceae</taxon>
    </lineage>
</organism>
<keyword evidence="4 7" id="KW-0808">Transferase</keyword>
<gene>
    <name evidence="7" type="ORF">SAMN04487771_101720</name>
</gene>
<evidence type="ECO:0000256" key="5">
    <source>
        <dbReference type="ARBA" id="ARBA00023315"/>
    </source>
</evidence>
<dbReference type="InterPro" id="IPR042122">
    <property type="entry name" value="Ser_AcTrfase_N_sf"/>
</dbReference>
<evidence type="ECO:0000259" key="6">
    <source>
        <dbReference type="Pfam" id="PF06426"/>
    </source>
</evidence>
<keyword evidence="5" id="KW-0012">Acyltransferase</keyword>
<dbReference type="Proteomes" id="UP000199820">
    <property type="component" value="Unassembled WGS sequence"/>
</dbReference>
<dbReference type="Gene3D" id="2.160.10.10">
    <property type="entry name" value="Hexapeptide repeat proteins"/>
    <property type="match status" value="1"/>
</dbReference>
<dbReference type="RefSeq" id="WP_074649324.1">
    <property type="nucleotide sequence ID" value="NZ_FOIL01000017.1"/>
</dbReference>
<reference evidence="7 8" key="1">
    <citation type="submission" date="2016-10" db="EMBL/GenBank/DDBJ databases">
        <authorList>
            <person name="de Groot N.N."/>
        </authorList>
    </citation>
    <scope>NUCLEOTIDE SEQUENCE [LARGE SCALE GENOMIC DNA]</scope>
    <source>
        <strain evidence="7 8">KH1P1</strain>
    </source>
</reference>
<dbReference type="EMBL" id="FOIL01000017">
    <property type="protein sequence ID" value="SET41427.1"/>
    <property type="molecule type" value="Genomic_DNA"/>
</dbReference>
<dbReference type="GO" id="GO:0009001">
    <property type="term" value="F:serine O-acetyltransferase activity"/>
    <property type="evidence" value="ECO:0007669"/>
    <property type="project" value="InterPro"/>
</dbReference>
<dbReference type="STRING" id="1526.SAMN02910262_00324"/>
<proteinExistence type="predicted"/>
<dbReference type="Pfam" id="PF06426">
    <property type="entry name" value="SATase_N"/>
    <property type="match status" value="1"/>
</dbReference>
<feature type="domain" description="Serine acetyltransferase N-terminal" evidence="6">
    <location>
        <begin position="99"/>
        <end position="156"/>
    </location>
</feature>
<evidence type="ECO:0000313" key="7">
    <source>
        <dbReference type="EMBL" id="SET41427.1"/>
    </source>
</evidence>
<dbReference type="PANTHER" id="PTHR42811">
    <property type="entry name" value="SERINE ACETYLTRANSFERASE"/>
    <property type="match status" value="1"/>
</dbReference>
<accession>A0A1I0E8M5</accession>